<reference evidence="5" key="1">
    <citation type="submission" date="2021-01" db="EMBL/GenBank/DDBJ databases">
        <title>Rhizobium sp. strain KVB221 16S ribosomal RNA gene Genome sequencing and assembly.</title>
        <authorList>
            <person name="Kang M."/>
        </authorList>
    </citation>
    <scope>NUCLEOTIDE SEQUENCE</scope>
    <source>
        <strain evidence="5">KVB221</strain>
    </source>
</reference>
<proteinExistence type="inferred from homology"/>
<evidence type="ECO:0000256" key="1">
    <source>
        <dbReference type="ARBA" id="ARBA00010928"/>
    </source>
</evidence>
<evidence type="ECO:0000259" key="4">
    <source>
        <dbReference type="Pfam" id="PF22725"/>
    </source>
</evidence>
<dbReference type="PANTHER" id="PTHR22604">
    <property type="entry name" value="OXIDOREDUCTASES"/>
    <property type="match status" value="1"/>
</dbReference>
<dbReference type="Pfam" id="PF01408">
    <property type="entry name" value="GFO_IDH_MocA"/>
    <property type="match status" value="1"/>
</dbReference>
<evidence type="ECO:0000256" key="2">
    <source>
        <dbReference type="ARBA" id="ARBA00023002"/>
    </source>
</evidence>
<organism evidence="5 6">
    <name type="scientific">Rhizobium setariae</name>
    <dbReference type="NCBI Taxonomy" id="2801340"/>
    <lineage>
        <taxon>Bacteria</taxon>
        <taxon>Pseudomonadati</taxon>
        <taxon>Pseudomonadota</taxon>
        <taxon>Alphaproteobacteria</taxon>
        <taxon>Hyphomicrobiales</taxon>
        <taxon>Rhizobiaceae</taxon>
        <taxon>Rhizobium/Agrobacterium group</taxon>
        <taxon>Rhizobium</taxon>
    </lineage>
</organism>
<dbReference type="RefSeq" id="WP_201660293.1">
    <property type="nucleotide sequence ID" value="NZ_JAEQNC010000008.1"/>
</dbReference>
<dbReference type="SUPFAM" id="SSF55347">
    <property type="entry name" value="Glyceraldehyde-3-phosphate dehydrogenase-like, C-terminal domain"/>
    <property type="match status" value="1"/>
</dbReference>
<dbReference type="InterPro" id="IPR036291">
    <property type="entry name" value="NAD(P)-bd_dom_sf"/>
</dbReference>
<dbReference type="InterPro" id="IPR050984">
    <property type="entry name" value="Gfo/Idh/MocA_domain"/>
</dbReference>
<feature type="domain" description="Gfo/Idh/MocA-like oxidoreductase N-terminal" evidence="3">
    <location>
        <begin position="2"/>
        <end position="114"/>
    </location>
</feature>
<dbReference type="GO" id="GO:0016491">
    <property type="term" value="F:oxidoreductase activity"/>
    <property type="evidence" value="ECO:0007669"/>
    <property type="project" value="UniProtKB-KW"/>
</dbReference>
<name>A0A937CQX9_9HYPH</name>
<dbReference type="InterPro" id="IPR055170">
    <property type="entry name" value="GFO_IDH_MocA-like_dom"/>
</dbReference>
<dbReference type="EMBL" id="JAEQNC010000008">
    <property type="protein sequence ID" value="MBL0373597.1"/>
    <property type="molecule type" value="Genomic_DNA"/>
</dbReference>
<dbReference type="PANTHER" id="PTHR22604:SF105">
    <property type="entry name" value="TRANS-1,2-DIHYDROBENZENE-1,2-DIOL DEHYDROGENASE"/>
    <property type="match status" value="1"/>
</dbReference>
<dbReference type="Gene3D" id="3.40.50.720">
    <property type="entry name" value="NAD(P)-binding Rossmann-like Domain"/>
    <property type="match status" value="1"/>
</dbReference>
<protein>
    <submittedName>
        <fullName evidence="5">Gfo/Idh/MocA family oxidoreductase</fullName>
    </submittedName>
</protein>
<evidence type="ECO:0000313" key="6">
    <source>
        <dbReference type="Proteomes" id="UP000633219"/>
    </source>
</evidence>
<keyword evidence="2" id="KW-0560">Oxidoreductase</keyword>
<dbReference type="GO" id="GO:0000166">
    <property type="term" value="F:nucleotide binding"/>
    <property type="evidence" value="ECO:0007669"/>
    <property type="project" value="InterPro"/>
</dbReference>
<feature type="domain" description="GFO/IDH/MocA-like oxidoreductase" evidence="4">
    <location>
        <begin position="135"/>
        <end position="247"/>
    </location>
</feature>
<dbReference type="AlphaFoldDB" id="A0A937CQX9"/>
<dbReference type="Proteomes" id="UP000633219">
    <property type="component" value="Unassembled WGS sequence"/>
</dbReference>
<gene>
    <name evidence="5" type="ORF">JJB09_16340</name>
</gene>
<dbReference type="SUPFAM" id="SSF51735">
    <property type="entry name" value="NAD(P)-binding Rossmann-fold domains"/>
    <property type="match status" value="1"/>
</dbReference>
<keyword evidence="6" id="KW-1185">Reference proteome</keyword>
<dbReference type="Gene3D" id="3.30.360.10">
    <property type="entry name" value="Dihydrodipicolinate Reductase, domain 2"/>
    <property type="match status" value="1"/>
</dbReference>
<accession>A0A937CQX9</accession>
<comment type="caution">
    <text evidence="5">The sequence shown here is derived from an EMBL/GenBank/DDBJ whole genome shotgun (WGS) entry which is preliminary data.</text>
</comment>
<dbReference type="Pfam" id="PF22725">
    <property type="entry name" value="GFO_IDH_MocA_C3"/>
    <property type="match status" value="1"/>
</dbReference>
<evidence type="ECO:0000313" key="5">
    <source>
        <dbReference type="EMBL" id="MBL0373597.1"/>
    </source>
</evidence>
<dbReference type="InterPro" id="IPR000683">
    <property type="entry name" value="Gfo/Idh/MocA-like_OxRdtase_N"/>
</dbReference>
<comment type="similarity">
    <text evidence="1">Belongs to the Gfo/Idh/MocA family.</text>
</comment>
<sequence>MLRWGILGTSFISDTMAAAIASSEGSCIAAVAGRDTGRLQAFADRHAVSRNYTNYDLLYDDADIDIIYVGLPNNVHHEAVIKAAARGKPVLSEKSLTTTMTDAEALADAVRTSGIFFLEGLMYLSHPIIAELGMITRSGRLGTVRSVSGLYAADIWQVVNPQGNGTLFNLGCYPASLLHYVIQTAFGPNAFRQRATHGFGNRSSKDGNICDAALSVRFGNGVLATLQSTDSYGMAFEFSVYGDKGSARFKTNPWLPVAGDNVIELSTYDGKTEDIVVSTGLDAFQHQVHTVEHCLSDGYSQAPRPSPRLEDSLEIMSLLTEWEGHCARPRR</sequence>
<evidence type="ECO:0000259" key="3">
    <source>
        <dbReference type="Pfam" id="PF01408"/>
    </source>
</evidence>